<feature type="signal peptide" evidence="1">
    <location>
        <begin position="1"/>
        <end position="17"/>
    </location>
</feature>
<comment type="caution">
    <text evidence="2">The sequence shown here is derived from an EMBL/GenBank/DDBJ whole genome shotgun (WGS) entry which is preliminary data.</text>
</comment>
<dbReference type="Proteomes" id="UP001470230">
    <property type="component" value="Unassembled WGS sequence"/>
</dbReference>
<keyword evidence="1" id="KW-0732">Signal</keyword>
<keyword evidence="3" id="KW-1185">Reference proteome</keyword>
<proteinExistence type="predicted"/>
<sequence>MNLFLFLFPAILIAVDTKYKVGDRIQVTADVSFGQRYVNFYPKVDKLSMLRVPLNLSSNSNINIQNGKIKFYSNGLETPVYQLTSTVNGKAIAVEFLSLILFFEKGNLTALNWDNSFDTNSCKIRSNIIQKTCAVEYDQNNYRYIKVFTAFVGTDKDNTPFTSAQSLPSTFVKFGVGGVIDDATDFVNKAGDWFKDKF</sequence>
<evidence type="ECO:0000313" key="2">
    <source>
        <dbReference type="EMBL" id="KAK8842573.1"/>
    </source>
</evidence>
<dbReference type="EMBL" id="JAPFFF010000037">
    <property type="protein sequence ID" value="KAK8842573.1"/>
    <property type="molecule type" value="Genomic_DNA"/>
</dbReference>
<protein>
    <submittedName>
        <fullName evidence="2">Uncharacterized protein</fullName>
    </submittedName>
</protein>
<evidence type="ECO:0000313" key="3">
    <source>
        <dbReference type="Proteomes" id="UP001470230"/>
    </source>
</evidence>
<name>A0ABR2H8L8_9EUKA</name>
<evidence type="ECO:0000256" key="1">
    <source>
        <dbReference type="SAM" id="SignalP"/>
    </source>
</evidence>
<accession>A0ABR2H8L8</accession>
<feature type="chain" id="PRO_5045083382" evidence="1">
    <location>
        <begin position="18"/>
        <end position="198"/>
    </location>
</feature>
<gene>
    <name evidence="2" type="ORF">M9Y10_025431</name>
</gene>
<reference evidence="2 3" key="1">
    <citation type="submission" date="2024-04" db="EMBL/GenBank/DDBJ databases">
        <title>Tritrichomonas musculus Genome.</title>
        <authorList>
            <person name="Alves-Ferreira E."/>
            <person name="Grigg M."/>
            <person name="Lorenzi H."/>
            <person name="Galac M."/>
        </authorList>
    </citation>
    <scope>NUCLEOTIDE SEQUENCE [LARGE SCALE GENOMIC DNA]</scope>
    <source>
        <strain evidence="2 3">EAF2021</strain>
    </source>
</reference>
<organism evidence="2 3">
    <name type="scientific">Tritrichomonas musculus</name>
    <dbReference type="NCBI Taxonomy" id="1915356"/>
    <lineage>
        <taxon>Eukaryota</taxon>
        <taxon>Metamonada</taxon>
        <taxon>Parabasalia</taxon>
        <taxon>Tritrichomonadida</taxon>
        <taxon>Tritrichomonadidae</taxon>
        <taxon>Tritrichomonas</taxon>
    </lineage>
</organism>